<dbReference type="InterPro" id="IPR036396">
    <property type="entry name" value="Cyt_P450_sf"/>
</dbReference>
<feature type="binding site" description="axial binding residue" evidence="15">
    <location>
        <position position="221"/>
    </location>
    <ligand>
        <name>heme</name>
        <dbReference type="ChEBI" id="CHEBI:30413"/>
    </ligand>
    <ligandPart>
        <name>Fe</name>
        <dbReference type="ChEBI" id="CHEBI:18248"/>
    </ligandPart>
</feature>
<dbReference type="OrthoDB" id="2789670at2759"/>
<evidence type="ECO:0000256" key="2">
    <source>
        <dbReference type="ARBA" id="ARBA00004174"/>
    </source>
</evidence>
<dbReference type="GO" id="GO:0005506">
    <property type="term" value="F:iron ion binding"/>
    <property type="evidence" value="ECO:0007669"/>
    <property type="project" value="InterPro"/>
</dbReference>
<evidence type="ECO:0000313" key="17">
    <source>
        <dbReference type="EMBL" id="JAT82271.1"/>
    </source>
</evidence>
<keyword evidence="11 15" id="KW-0408">Iron</keyword>
<dbReference type="AlphaFoldDB" id="A0A1E1W5X1"/>
<dbReference type="PRINTS" id="PR00463">
    <property type="entry name" value="EP450I"/>
</dbReference>
<dbReference type="PROSITE" id="PS00086">
    <property type="entry name" value="CYTOCHROME_P450"/>
    <property type="match status" value="1"/>
</dbReference>
<evidence type="ECO:0000256" key="16">
    <source>
        <dbReference type="RuleBase" id="RU000461"/>
    </source>
</evidence>
<proteinExistence type="inferred from homology"/>
<comment type="subcellular location">
    <subcellularLocation>
        <location evidence="3">Endoplasmic reticulum membrane</location>
        <topology evidence="3">Peripheral membrane protein</topology>
    </subcellularLocation>
    <subcellularLocation>
        <location evidence="2">Microsome membrane</location>
        <topology evidence="2">Peripheral membrane protein</topology>
    </subcellularLocation>
</comment>
<feature type="non-terminal residue" evidence="17">
    <location>
        <position position="239"/>
    </location>
</feature>
<evidence type="ECO:0000256" key="12">
    <source>
        <dbReference type="ARBA" id="ARBA00023033"/>
    </source>
</evidence>
<dbReference type="PANTHER" id="PTHR24292:SF54">
    <property type="entry name" value="CYP9F3-RELATED"/>
    <property type="match status" value="1"/>
</dbReference>
<keyword evidence="10 16" id="KW-0560">Oxidoreductase</keyword>
<evidence type="ECO:0000256" key="15">
    <source>
        <dbReference type="PIRSR" id="PIRSR602401-1"/>
    </source>
</evidence>
<evidence type="ECO:0000256" key="9">
    <source>
        <dbReference type="ARBA" id="ARBA00022848"/>
    </source>
</evidence>
<dbReference type="Gene3D" id="1.10.630.10">
    <property type="entry name" value="Cytochrome P450"/>
    <property type="match status" value="1"/>
</dbReference>
<feature type="non-terminal residue" evidence="17">
    <location>
        <position position="1"/>
    </location>
</feature>
<keyword evidence="7 15" id="KW-0479">Metal-binding</keyword>
<evidence type="ECO:0000256" key="13">
    <source>
        <dbReference type="ARBA" id="ARBA00023136"/>
    </source>
</evidence>
<name>A0A1E1W5X1_PECGO</name>
<evidence type="ECO:0000256" key="5">
    <source>
        <dbReference type="ARBA" id="ARBA00012109"/>
    </source>
</evidence>
<keyword evidence="6 15" id="KW-0349">Heme</keyword>
<dbReference type="PRINTS" id="PR00385">
    <property type="entry name" value="P450"/>
</dbReference>
<evidence type="ECO:0000256" key="1">
    <source>
        <dbReference type="ARBA" id="ARBA00001971"/>
    </source>
</evidence>
<dbReference type="Pfam" id="PF00067">
    <property type="entry name" value="p450"/>
    <property type="match status" value="1"/>
</dbReference>
<organism evidence="17">
    <name type="scientific">Pectinophora gossypiella</name>
    <name type="common">Cotton pink bollworm</name>
    <name type="synonym">Depressaria gossypiella</name>
    <dbReference type="NCBI Taxonomy" id="13191"/>
    <lineage>
        <taxon>Eukaryota</taxon>
        <taxon>Metazoa</taxon>
        <taxon>Ecdysozoa</taxon>
        <taxon>Arthropoda</taxon>
        <taxon>Hexapoda</taxon>
        <taxon>Insecta</taxon>
        <taxon>Pterygota</taxon>
        <taxon>Neoptera</taxon>
        <taxon>Endopterygota</taxon>
        <taxon>Lepidoptera</taxon>
        <taxon>Glossata</taxon>
        <taxon>Ditrysia</taxon>
        <taxon>Gelechioidea</taxon>
        <taxon>Gelechiidae</taxon>
        <taxon>Apatetrinae</taxon>
        <taxon>Pectinophora</taxon>
    </lineage>
</organism>
<protein>
    <recommendedName>
        <fullName evidence="5">unspecific monooxygenase</fullName>
        <ecNumber evidence="5">1.14.14.1</ecNumber>
    </recommendedName>
</protein>
<dbReference type="GO" id="GO:0016712">
    <property type="term" value="F:oxidoreductase activity, acting on paired donors, with incorporation or reduction of molecular oxygen, reduced flavin or flavoprotein as one donor, and incorporation of one atom of oxygen"/>
    <property type="evidence" value="ECO:0007669"/>
    <property type="project" value="UniProtKB-EC"/>
</dbReference>
<evidence type="ECO:0000256" key="6">
    <source>
        <dbReference type="ARBA" id="ARBA00022617"/>
    </source>
</evidence>
<dbReference type="EMBL" id="GDQN01008783">
    <property type="protein sequence ID" value="JAT82271.1"/>
    <property type="molecule type" value="Transcribed_RNA"/>
</dbReference>
<dbReference type="GO" id="GO:0020037">
    <property type="term" value="F:heme binding"/>
    <property type="evidence" value="ECO:0007669"/>
    <property type="project" value="InterPro"/>
</dbReference>
<dbReference type="EC" id="1.14.14.1" evidence="5"/>
<dbReference type="InterPro" id="IPR050476">
    <property type="entry name" value="Insect_CytP450_Detox"/>
</dbReference>
<dbReference type="InterPro" id="IPR017972">
    <property type="entry name" value="Cyt_P450_CS"/>
</dbReference>
<gene>
    <name evidence="17" type="ORF">g.824</name>
</gene>
<evidence type="ECO:0000256" key="11">
    <source>
        <dbReference type="ARBA" id="ARBA00023004"/>
    </source>
</evidence>
<dbReference type="GO" id="GO:0005789">
    <property type="term" value="C:endoplasmic reticulum membrane"/>
    <property type="evidence" value="ECO:0007669"/>
    <property type="project" value="UniProtKB-SubCell"/>
</dbReference>
<evidence type="ECO:0000256" key="14">
    <source>
        <dbReference type="ARBA" id="ARBA00047827"/>
    </source>
</evidence>
<comment type="cofactor">
    <cofactor evidence="1 15">
        <name>heme</name>
        <dbReference type="ChEBI" id="CHEBI:30413"/>
    </cofactor>
</comment>
<keyword evidence="13" id="KW-0472">Membrane</keyword>
<reference evidence="17" key="1">
    <citation type="submission" date="2015-09" db="EMBL/GenBank/DDBJ databases">
        <title>De novo assembly of Pectinophora gossypiella (Pink Bollworm) gut transcriptome.</title>
        <authorList>
            <person name="Tassone E.E."/>
        </authorList>
    </citation>
    <scope>NUCLEOTIDE SEQUENCE</scope>
</reference>
<dbReference type="InterPro" id="IPR001128">
    <property type="entry name" value="Cyt_P450"/>
</dbReference>
<sequence length="239" mass="27522">GIFKQLGITLSPKEIRDFFINLVRQIIQEREGKPKVRKDFMDLMIELKEQGTITNGKTEGVTEMEITVEIITAQALIFYAAGFETSSGTMSFMLYELSFNQSAQDRCYDEIKQIMEKYKGELTYEALNELEYVSAAFDETLRKHPTGGLLLRQCVSNYRIPEMNFTIEKGTKLFITLQAIHNDPQYFPDPEKYDPTRFLPENRVSKENNVYMPFGEGPRNCIGLRLAKIQSMLGIAHFL</sequence>
<comment type="catalytic activity">
    <reaction evidence="14">
        <text>an organic molecule + reduced [NADPH--hemoprotein reductase] + O2 = an alcohol + oxidized [NADPH--hemoprotein reductase] + H2O + H(+)</text>
        <dbReference type="Rhea" id="RHEA:17149"/>
        <dbReference type="Rhea" id="RHEA-COMP:11964"/>
        <dbReference type="Rhea" id="RHEA-COMP:11965"/>
        <dbReference type="ChEBI" id="CHEBI:15377"/>
        <dbReference type="ChEBI" id="CHEBI:15378"/>
        <dbReference type="ChEBI" id="CHEBI:15379"/>
        <dbReference type="ChEBI" id="CHEBI:30879"/>
        <dbReference type="ChEBI" id="CHEBI:57618"/>
        <dbReference type="ChEBI" id="CHEBI:58210"/>
        <dbReference type="ChEBI" id="CHEBI:142491"/>
        <dbReference type="EC" id="1.14.14.1"/>
    </reaction>
</comment>
<keyword evidence="8" id="KW-0256">Endoplasmic reticulum</keyword>
<evidence type="ECO:0000256" key="4">
    <source>
        <dbReference type="ARBA" id="ARBA00010617"/>
    </source>
</evidence>
<comment type="similarity">
    <text evidence="4 16">Belongs to the cytochrome P450 family.</text>
</comment>
<evidence type="ECO:0000256" key="7">
    <source>
        <dbReference type="ARBA" id="ARBA00022723"/>
    </source>
</evidence>
<evidence type="ECO:0000256" key="3">
    <source>
        <dbReference type="ARBA" id="ARBA00004406"/>
    </source>
</evidence>
<evidence type="ECO:0000256" key="8">
    <source>
        <dbReference type="ARBA" id="ARBA00022824"/>
    </source>
</evidence>
<evidence type="ECO:0000256" key="10">
    <source>
        <dbReference type="ARBA" id="ARBA00023002"/>
    </source>
</evidence>
<dbReference type="InterPro" id="IPR002401">
    <property type="entry name" value="Cyt_P450_E_grp-I"/>
</dbReference>
<keyword evidence="12 16" id="KW-0503">Monooxygenase</keyword>
<keyword evidence="9" id="KW-0492">Microsome</keyword>
<dbReference type="PANTHER" id="PTHR24292">
    <property type="entry name" value="CYTOCHROME P450"/>
    <property type="match status" value="1"/>
</dbReference>
<accession>A0A1E1W5X1</accession>
<dbReference type="SUPFAM" id="SSF48264">
    <property type="entry name" value="Cytochrome P450"/>
    <property type="match status" value="1"/>
</dbReference>